<keyword evidence="1" id="KW-0812">Transmembrane</keyword>
<dbReference type="SUPFAM" id="SSF53649">
    <property type="entry name" value="Alkaline phosphatase-like"/>
    <property type="match status" value="1"/>
</dbReference>
<organism evidence="2 3">
    <name type="scientific">Natrarchaeobius halalkaliphilus</name>
    <dbReference type="NCBI Taxonomy" id="1679091"/>
    <lineage>
        <taxon>Archaea</taxon>
        <taxon>Methanobacteriati</taxon>
        <taxon>Methanobacteriota</taxon>
        <taxon>Stenosarchaea group</taxon>
        <taxon>Halobacteria</taxon>
        <taxon>Halobacteriales</taxon>
        <taxon>Natrialbaceae</taxon>
        <taxon>Natrarchaeobius</taxon>
    </lineage>
</organism>
<dbReference type="AlphaFoldDB" id="A0A3N6LST8"/>
<keyword evidence="3" id="KW-1185">Reference proteome</keyword>
<evidence type="ECO:0000313" key="3">
    <source>
        <dbReference type="Proteomes" id="UP000273828"/>
    </source>
</evidence>
<name>A0A3N6LST8_9EURY</name>
<dbReference type="OrthoDB" id="100846at2157"/>
<sequence length="326" mass="37422">MQTNIRAWVAEMRDRFRDHPLRAPLYVIFTWYLVFWYAVTSRVPIGTNVYERDWDVLIVLDACRVDTLEAVAEEYEFIESVDSIRSVGSQSDEWMAKTFTERFRSQIARTHYVTANGHATQLFEQGELPPKNNTTPIDVSSWDLVDLDVFDDVTMVWQDHHDETYRVVLPRTMTDHAIQAGRANESDRLIVHYMQPHLPYIGQALDEGRPPTDLEMEGYNRLESNEANRSEVYDLYEDTLRLVLDDVAILLENLDADDVVITADHGEAFGEFAAYGHPEGFPHPVVKNVPWVRTSATDTGSRDPDLEISSGASVDVEEHLRDLGYR</sequence>
<gene>
    <name evidence="2" type="ORF">EA462_02190</name>
</gene>
<dbReference type="InterPro" id="IPR017850">
    <property type="entry name" value="Alkaline_phosphatase_core_sf"/>
</dbReference>
<feature type="transmembrane region" description="Helical" evidence="1">
    <location>
        <begin position="21"/>
        <end position="39"/>
    </location>
</feature>
<dbReference type="Gene3D" id="3.40.720.10">
    <property type="entry name" value="Alkaline Phosphatase, subunit A"/>
    <property type="match status" value="1"/>
</dbReference>
<dbReference type="RefSeq" id="WP_124176928.1">
    <property type="nucleotide sequence ID" value="NZ_REFY01000001.1"/>
</dbReference>
<evidence type="ECO:0000256" key="1">
    <source>
        <dbReference type="SAM" id="Phobius"/>
    </source>
</evidence>
<keyword evidence="1" id="KW-1133">Transmembrane helix</keyword>
<proteinExistence type="predicted"/>
<reference evidence="2 3" key="1">
    <citation type="submission" date="2018-10" db="EMBL/GenBank/DDBJ databases">
        <title>Natrarchaeobius chitinivorans gen. nov., sp. nov., and Natrarchaeobius haloalkaliphilus sp. nov., alkaliphilic, chitin-utilizing haloarchaea from hypersaline alkaline lakes.</title>
        <authorList>
            <person name="Sorokin D.Y."/>
            <person name="Elcheninov A.G."/>
            <person name="Kostrikina N.A."/>
            <person name="Bale N.J."/>
            <person name="Sinninghe Damste J.S."/>
            <person name="Khijniak T.V."/>
            <person name="Kublanov I.V."/>
            <person name="Toshchakov S.V."/>
        </authorList>
    </citation>
    <scope>NUCLEOTIDE SEQUENCE [LARGE SCALE GENOMIC DNA]</scope>
    <source>
        <strain evidence="2 3">AArcht-Sl</strain>
    </source>
</reference>
<dbReference type="Proteomes" id="UP000273828">
    <property type="component" value="Unassembled WGS sequence"/>
</dbReference>
<keyword evidence="1" id="KW-0472">Membrane</keyword>
<dbReference type="EMBL" id="REFY01000001">
    <property type="protein sequence ID" value="RQG93043.1"/>
    <property type="molecule type" value="Genomic_DNA"/>
</dbReference>
<evidence type="ECO:0008006" key="4">
    <source>
        <dbReference type="Google" id="ProtNLM"/>
    </source>
</evidence>
<accession>A0A3N6LST8</accession>
<comment type="caution">
    <text evidence="2">The sequence shown here is derived from an EMBL/GenBank/DDBJ whole genome shotgun (WGS) entry which is preliminary data.</text>
</comment>
<evidence type="ECO:0000313" key="2">
    <source>
        <dbReference type="EMBL" id="RQG93043.1"/>
    </source>
</evidence>
<protein>
    <recommendedName>
        <fullName evidence="4">Sulfatase N-terminal domain-containing protein</fullName>
    </recommendedName>
</protein>